<dbReference type="Gene3D" id="3.40.430.10">
    <property type="entry name" value="Dihydrofolate Reductase, subunit A"/>
    <property type="match status" value="1"/>
</dbReference>
<dbReference type="RefSeq" id="WP_086801107.1">
    <property type="nucleotide sequence ID" value="NZ_CP119182.1"/>
</dbReference>
<evidence type="ECO:0000313" key="2">
    <source>
        <dbReference type="EMBL" id="MBD9727949.1"/>
    </source>
</evidence>
<accession>A0A927QPR9</accession>
<dbReference type="InterPro" id="IPR002734">
    <property type="entry name" value="RibDG_C"/>
</dbReference>
<dbReference type="GO" id="GO:0009231">
    <property type="term" value="P:riboflavin biosynthetic process"/>
    <property type="evidence" value="ECO:0007669"/>
    <property type="project" value="InterPro"/>
</dbReference>
<dbReference type="PANTHER" id="PTHR38011">
    <property type="entry name" value="DIHYDROFOLATE REDUCTASE FAMILY PROTEIN (AFU_ORTHOLOGUE AFUA_8G06820)"/>
    <property type="match status" value="1"/>
</dbReference>
<dbReference type="InterPro" id="IPR050765">
    <property type="entry name" value="Riboflavin_Biosynth_HTPR"/>
</dbReference>
<dbReference type="Proteomes" id="UP000661025">
    <property type="component" value="Unassembled WGS sequence"/>
</dbReference>
<dbReference type="InterPro" id="IPR024072">
    <property type="entry name" value="DHFR-like_dom_sf"/>
</dbReference>
<dbReference type="SUPFAM" id="SSF53597">
    <property type="entry name" value="Dihydrofolate reductase-like"/>
    <property type="match status" value="1"/>
</dbReference>
<protein>
    <submittedName>
        <fullName evidence="2">Dihydrofolate reductase</fullName>
    </submittedName>
</protein>
<proteinExistence type="predicted"/>
<name>A0A927QPR9_9ACTN</name>
<evidence type="ECO:0000259" key="1">
    <source>
        <dbReference type="Pfam" id="PF01872"/>
    </source>
</evidence>
<sequence>MRSVTYSMNVSLDGYIVGPDGDFDWPGFDEEIFRFWIDEIRDVGVHLMGRRLYETMLYWETAAQDPALGEAEREWVALWNPLPKVVFSRTLSAVEGRARLASGGPAEEIERLRAEPGEGEIAIGGATLAAQASDAGLIDEYRAMVYPVLVGGGTPFFPRGGHRLDLELVETRTFASKVVYLRHRVIR</sequence>
<dbReference type="EMBL" id="JACYXT010000017">
    <property type="protein sequence ID" value="MBD9727949.1"/>
    <property type="molecule type" value="Genomic_DNA"/>
</dbReference>
<comment type="caution">
    <text evidence="2">The sequence shown here is derived from an EMBL/GenBank/DDBJ whole genome shotgun (WGS) entry which is preliminary data.</text>
</comment>
<dbReference type="Pfam" id="PF01872">
    <property type="entry name" value="RibD_C"/>
    <property type="match status" value="1"/>
</dbReference>
<organism evidence="2 3">
    <name type="scientific">Streptomyces caniscabiei</name>
    <dbReference type="NCBI Taxonomy" id="2746961"/>
    <lineage>
        <taxon>Bacteria</taxon>
        <taxon>Bacillati</taxon>
        <taxon>Actinomycetota</taxon>
        <taxon>Actinomycetes</taxon>
        <taxon>Kitasatosporales</taxon>
        <taxon>Streptomycetaceae</taxon>
        <taxon>Streptomyces</taxon>
    </lineage>
</organism>
<feature type="domain" description="Bacterial bifunctional deaminase-reductase C-terminal" evidence="1">
    <location>
        <begin position="3"/>
        <end position="179"/>
    </location>
</feature>
<evidence type="ECO:0000313" key="3">
    <source>
        <dbReference type="Proteomes" id="UP000661025"/>
    </source>
</evidence>
<dbReference type="GeneID" id="79934292"/>
<dbReference type="GO" id="GO:0008703">
    <property type="term" value="F:5-amino-6-(5-phosphoribosylamino)uracil reductase activity"/>
    <property type="evidence" value="ECO:0007669"/>
    <property type="project" value="InterPro"/>
</dbReference>
<dbReference type="PANTHER" id="PTHR38011:SF11">
    <property type="entry name" value="2,5-DIAMINO-6-RIBOSYLAMINO-4(3H)-PYRIMIDINONE 5'-PHOSPHATE REDUCTASE"/>
    <property type="match status" value="1"/>
</dbReference>
<dbReference type="AlphaFoldDB" id="A0A927QPR9"/>
<reference evidence="2" key="1">
    <citation type="submission" date="2020-09" db="EMBL/GenBank/DDBJ databases">
        <title>Streptomyces canutascabiei sp. nov., which causes potato common scab and is distributed across the world.</title>
        <authorList>
            <person name="Nguyen H.P."/>
            <person name="Weisberg A.J."/>
            <person name="Chang J.H."/>
            <person name="Clarke C.R."/>
        </authorList>
    </citation>
    <scope>NUCLEOTIDE SEQUENCE</scope>
    <source>
        <strain evidence="2">ID-01-6.2a</strain>
    </source>
</reference>
<gene>
    <name evidence="2" type="ORF">IHE70_33200</name>
</gene>